<protein>
    <recommendedName>
        <fullName evidence="4">Major facilitator superfamily (MFS) profile domain-containing protein</fullName>
    </recommendedName>
</protein>
<accession>A0ABV4CMU9</accession>
<proteinExistence type="predicted"/>
<dbReference type="RefSeq" id="WP_345356303.1">
    <property type="nucleotide sequence ID" value="NZ_BAABII010000002.1"/>
</dbReference>
<dbReference type="EMBL" id="JBGEHV010000042">
    <property type="protein sequence ID" value="MEY8041798.1"/>
    <property type="molecule type" value="Genomic_DNA"/>
</dbReference>
<reference evidence="2 3" key="1">
    <citation type="submission" date="2024-08" db="EMBL/GenBank/DDBJ databases">
        <title>Genome mining of Saccharopolyspora cebuensis PGLac3 from Nigerian medicinal plant.</title>
        <authorList>
            <person name="Ezeobiora C.E."/>
            <person name="Igbokwe N.H."/>
            <person name="Amin D.H."/>
            <person name="Mendie U.E."/>
        </authorList>
    </citation>
    <scope>NUCLEOTIDE SEQUENCE [LARGE SCALE GENOMIC DNA]</scope>
    <source>
        <strain evidence="2 3">PGLac3</strain>
    </source>
</reference>
<evidence type="ECO:0000256" key="1">
    <source>
        <dbReference type="SAM" id="Phobius"/>
    </source>
</evidence>
<keyword evidence="1" id="KW-1133">Transmembrane helix</keyword>
<dbReference type="Proteomes" id="UP001564626">
    <property type="component" value="Unassembled WGS sequence"/>
</dbReference>
<keyword evidence="1" id="KW-0812">Transmembrane</keyword>
<evidence type="ECO:0008006" key="4">
    <source>
        <dbReference type="Google" id="ProtNLM"/>
    </source>
</evidence>
<feature type="transmembrane region" description="Helical" evidence="1">
    <location>
        <begin position="81"/>
        <end position="101"/>
    </location>
</feature>
<sequence length="107" mass="10553">MSGARITSLVFAVLGTLLAVPLLAFLAFVGIWSFAVPCTPGGDGTCGPMGLATAVSCALVLIGAVALWFPVARSRGVGRAVLVGVLGAVVAPLLALAVFQITTSAVG</sequence>
<feature type="transmembrane region" description="Helical" evidence="1">
    <location>
        <begin position="47"/>
        <end position="69"/>
    </location>
</feature>
<organism evidence="2 3">
    <name type="scientific">Saccharopolyspora cebuensis</name>
    <dbReference type="NCBI Taxonomy" id="418759"/>
    <lineage>
        <taxon>Bacteria</taxon>
        <taxon>Bacillati</taxon>
        <taxon>Actinomycetota</taxon>
        <taxon>Actinomycetes</taxon>
        <taxon>Pseudonocardiales</taxon>
        <taxon>Pseudonocardiaceae</taxon>
        <taxon>Saccharopolyspora</taxon>
    </lineage>
</organism>
<evidence type="ECO:0000313" key="3">
    <source>
        <dbReference type="Proteomes" id="UP001564626"/>
    </source>
</evidence>
<gene>
    <name evidence="2" type="ORF">AB8O55_20505</name>
</gene>
<keyword evidence="1" id="KW-0472">Membrane</keyword>
<feature type="transmembrane region" description="Helical" evidence="1">
    <location>
        <begin position="9"/>
        <end position="35"/>
    </location>
</feature>
<name>A0ABV4CMU9_9PSEU</name>
<evidence type="ECO:0000313" key="2">
    <source>
        <dbReference type="EMBL" id="MEY8041798.1"/>
    </source>
</evidence>
<comment type="caution">
    <text evidence="2">The sequence shown here is derived from an EMBL/GenBank/DDBJ whole genome shotgun (WGS) entry which is preliminary data.</text>
</comment>
<keyword evidence="3" id="KW-1185">Reference proteome</keyword>